<name>A0ABQ5UZY7_9PROT</name>
<keyword evidence="5" id="KW-1185">Reference proteome</keyword>
<dbReference type="SMART" id="SM00671">
    <property type="entry name" value="SEL1"/>
    <property type="match status" value="2"/>
</dbReference>
<dbReference type="InterPro" id="IPR040239">
    <property type="entry name" value="HcpB-like"/>
</dbReference>
<feature type="signal peptide" evidence="3">
    <location>
        <begin position="1"/>
        <end position="22"/>
    </location>
</feature>
<keyword evidence="3" id="KW-0732">Signal</keyword>
<reference evidence="4" key="1">
    <citation type="journal article" date="2014" name="Int. J. Syst. Evol. Microbiol.">
        <title>Complete genome of a new Firmicutes species belonging to the dominant human colonic microbiota ('Ruminococcus bicirculans') reveals two chromosomes and a selective capacity to utilize plant glucans.</title>
        <authorList>
            <consortium name="NISC Comparative Sequencing Program"/>
            <person name="Wegmann U."/>
            <person name="Louis P."/>
            <person name="Goesmann A."/>
            <person name="Henrissat B."/>
            <person name="Duncan S.H."/>
            <person name="Flint H.J."/>
        </authorList>
    </citation>
    <scope>NUCLEOTIDE SEQUENCE</scope>
    <source>
        <strain evidence="4">NBRC 108216</strain>
    </source>
</reference>
<evidence type="ECO:0008006" key="6">
    <source>
        <dbReference type="Google" id="ProtNLM"/>
    </source>
</evidence>
<evidence type="ECO:0000256" key="1">
    <source>
        <dbReference type="ARBA" id="ARBA00008486"/>
    </source>
</evidence>
<dbReference type="PANTHER" id="PTHR13891:SF1">
    <property type="entry name" value="CYTOCHROME C OXIDASE ASSEMBLY FACTOR 7"/>
    <property type="match status" value="1"/>
</dbReference>
<protein>
    <recommendedName>
        <fullName evidence="6">Beta-lactamase</fullName>
    </recommendedName>
</protein>
<dbReference type="PANTHER" id="PTHR13891">
    <property type="entry name" value="CYTOCHROME C OXIDASE ASSEMBLY FACTOR 7"/>
    <property type="match status" value="1"/>
</dbReference>
<dbReference type="SUPFAM" id="SSF81901">
    <property type="entry name" value="HCP-like"/>
    <property type="match status" value="1"/>
</dbReference>
<evidence type="ECO:0000313" key="5">
    <source>
        <dbReference type="Proteomes" id="UP001161390"/>
    </source>
</evidence>
<feature type="chain" id="PRO_5045435285" description="Beta-lactamase" evidence="3">
    <location>
        <begin position="23"/>
        <end position="401"/>
    </location>
</feature>
<accession>A0ABQ5UZY7</accession>
<dbReference type="Proteomes" id="UP001161390">
    <property type="component" value="Unassembled WGS sequence"/>
</dbReference>
<dbReference type="Gene3D" id="1.25.40.10">
    <property type="entry name" value="Tetratricopeptide repeat domain"/>
    <property type="match status" value="1"/>
</dbReference>
<comment type="caution">
    <text evidence="4">The sequence shown here is derived from an EMBL/GenBank/DDBJ whole genome shotgun (WGS) entry which is preliminary data.</text>
</comment>
<dbReference type="RefSeq" id="WP_284371718.1">
    <property type="nucleotide sequence ID" value="NZ_BSNJ01000003.1"/>
</dbReference>
<dbReference type="EMBL" id="BSNJ01000003">
    <property type="protein sequence ID" value="GLQ20816.1"/>
    <property type="molecule type" value="Genomic_DNA"/>
</dbReference>
<keyword evidence="2" id="KW-0677">Repeat</keyword>
<reference evidence="4" key="2">
    <citation type="submission" date="2023-01" db="EMBL/GenBank/DDBJ databases">
        <title>Draft genome sequence of Algimonas porphyrae strain NBRC 108216.</title>
        <authorList>
            <person name="Sun Q."/>
            <person name="Mori K."/>
        </authorList>
    </citation>
    <scope>NUCLEOTIDE SEQUENCE</scope>
    <source>
        <strain evidence="4">NBRC 108216</strain>
    </source>
</reference>
<evidence type="ECO:0000313" key="4">
    <source>
        <dbReference type="EMBL" id="GLQ20816.1"/>
    </source>
</evidence>
<organism evidence="4 5">
    <name type="scientific">Algimonas porphyrae</name>
    <dbReference type="NCBI Taxonomy" id="1128113"/>
    <lineage>
        <taxon>Bacteria</taxon>
        <taxon>Pseudomonadati</taxon>
        <taxon>Pseudomonadota</taxon>
        <taxon>Alphaproteobacteria</taxon>
        <taxon>Maricaulales</taxon>
        <taxon>Robiginitomaculaceae</taxon>
        <taxon>Algimonas</taxon>
    </lineage>
</organism>
<comment type="similarity">
    <text evidence="1">Belongs to the hcp beta-lactamase family.</text>
</comment>
<sequence>MRFSFTLWLSVTVSVLSATQGAAQHHLSIPASSLPAMEARCGNGSVASCEQLAHYYDSVAKHGGDRGLSADQAFTLKLDWAEKSCNAGGAYGCDASGWAYEHGQETRSMNHDKAFDYYAKGCALRSRLSCNNLALAQRHGRGVKASEAAALVSFKKACDLGYDAACSEIPTGSRTLPASDRQMELSDFPGRSDRMSDQDCAALYDDILAALRSPQRTNGQTLSDNVFAWAQTYETTKTCPPVPAKPRTYQRPELAPEYAAPLPGLFLPPAQVPQSEYETFMQCAGQFDGGMALLYRITDYLTPEGKQYAENQKTKGRRIGEMLARVRVNFPIMAPHIDEASGERAYRSGRSGFDNLANATIDEQADYYVKSAALSPDCIGLASKYAGLRAAYSQSRRSLEN</sequence>
<dbReference type="InterPro" id="IPR006597">
    <property type="entry name" value="Sel1-like"/>
</dbReference>
<proteinExistence type="inferred from homology"/>
<evidence type="ECO:0000256" key="3">
    <source>
        <dbReference type="SAM" id="SignalP"/>
    </source>
</evidence>
<dbReference type="InterPro" id="IPR011990">
    <property type="entry name" value="TPR-like_helical_dom_sf"/>
</dbReference>
<gene>
    <name evidence="4" type="ORF">GCM10007854_17710</name>
</gene>
<evidence type="ECO:0000256" key="2">
    <source>
        <dbReference type="ARBA" id="ARBA00022737"/>
    </source>
</evidence>